<proteinExistence type="predicted"/>
<accession>A0AAD6Q536</accession>
<sequence>MFDKSKRAKYSSECCRRKLAVFFEIWKKPSGVYVAFTRSSLMATYIARCPANENRASMIKPVAETKKIEKEEFKWLGVTTVTHARNQLITGYCFCQQLLGLNLLKLNPGKAKQPQKQQQDHEHSPCHPNLQATIQESDEDRAPKCCNMDLRVEQSTRVRVAESSRNRC</sequence>
<evidence type="ECO:0000313" key="1">
    <source>
        <dbReference type="EMBL" id="KAJ6977393.1"/>
    </source>
</evidence>
<organism evidence="1 2">
    <name type="scientific">Populus alba x Populus x berolinensis</name>
    <dbReference type="NCBI Taxonomy" id="444605"/>
    <lineage>
        <taxon>Eukaryota</taxon>
        <taxon>Viridiplantae</taxon>
        <taxon>Streptophyta</taxon>
        <taxon>Embryophyta</taxon>
        <taxon>Tracheophyta</taxon>
        <taxon>Spermatophyta</taxon>
        <taxon>Magnoliopsida</taxon>
        <taxon>eudicotyledons</taxon>
        <taxon>Gunneridae</taxon>
        <taxon>Pentapetalae</taxon>
        <taxon>rosids</taxon>
        <taxon>fabids</taxon>
        <taxon>Malpighiales</taxon>
        <taxon>Salicaceae</taxon>
        <taxon>Saliceae</taxon>
        <taxon>Populus</taxon>
    </lineage>
</organism>
<keyword evidence="2" id="KW-1185">Reference proteome</keyword>
<dbReference type="AlphaFoldDB" id="A0AAD6Q536"/>
<comment type="caution">
    <text evidence="1">The sequence shown here is derived from an EMBL/GenBank/DDBJ whole genome shotgun (WGS) entry which is preliminary data.</text>
</comment>
<gene>
    <name evidence="1" type="ORF">NC653_029333</name>
</gene>
<reference evidence="1" key="1">
    <citation type="journal article" date="2023" name="Mol. Ecol. Resour.">
        <title>Chromosome-level genome assembly of a triploid poplar Populus alba 'Berolinensis'.</title>
        <authorList>
            <person name="Chen S."/>
            <person name="Yu Y."/>
            <person name="Wang X."/>
            <person name="Wang S."/>
            <person name="Zhang T."/>
            <person name="Zhou Y."/>
            <person name="He R."/>
            <person name="Meng N."/>
            <person name="Wang Y."/>
            <person name="Liu W."/>
            <person name="Liu Z."/>
            <person name="Liu J."/>
            <person name="Guo Q."/>
            <person name="Huang H."/>
            <person name="Sederoff R.R."/>
            <person name="Wang G."/>
            <person name="Qu G."/>
            <person name="Chen S."/>
        </authorList>
    </citation>
    <scope>NUCLEOTIDE SEQUENCE</scope>
    <source>
        <strain evidence="1">SC-2020</strain>
    </source>
</reference>
<protein>
    <submittedName>
        <fullName evidence="1">Uncharacterized protein</fullName>
    </submittedName>
</protein>
<name>A0AAD6Q536_9ROSI</name>
<dbReference type="EMBL" id="JAQIZT010000012">
    <property type="protein sequence ID" value="KAJ6977393.1"/>
    <property type="molecule type" value="Genomic_DNA"/>
</dbReference>
<dbReference type="Proteomes" id="UP001164929">
    <property type="component" value="Chromosome 12"/>
</dbReference>
<evidence type="ECO:0000313" key="2">
    <source>
        <dbReference type="Proteomes" id="UP001164929"/>
    </source>
</evidence>